<dbReference type="RefSeq" id="XP_005191657.1">
    <property type="nucleotide sequence ID" value="XM_005191600.3"/>
</dbReference>
<dbReference type="eggNOG" id="KOG4080">
    <property type="taxonomic scope" value="Eukaryota"/>
</dbReference>
<evidence type="ECO:0000256" key="7">
    <source>
        <dbReference type="ARBA" id="ARBA00039935"/>
    </source>
</evidence>
<comment type="function">
    <text evidence="9">Component of the mitochondrial large ribosomal subunit (mt-LSU). The mitochondrial ribosome (mitoribosome) is a large ribonucleoprotein complex responsible for the synthesis of proteins inside mitochondria.</text>
</comment>
<dbReference type="EnsemblMetazoa" id="MDOA000480-RA">
    <property type="protein sequence ID" value="MDOA000480-PA"/>
    <property type="gene ID" value="MDOA000480"/>
</dbReference>
<keyword evidence="3" id="KW-0809">Transit peptide</keyword>
<dbReference type="STRING" id="7370.A0A1I8M245"/>
<keyword evidence="6" id="KW-0687">Ribonucleoprotein</keyword>
<dbReference type="AlphaFoldDB" id="A0A1I8M245"/>
<dbReference type="InterPro" id="IPR051991">
    <property type="entry name" value="Mitoribosomal_protein_bL32"/>
</dbReference>
<dbReference type="PANTHER" id="PTHR21026">
    <property type="entry name" value="39S RIBOSOMAL PROTEIN L32, MITOCHONDRIAL"/>
    <property type="match status" value="1"/>
</dbReference>
<evidence type="ECO:0000256" key="6">
    <source>
        <dbReference type="ARBA" id="ARBA00023274"/>
    </source>
</evidence>
<evidence type="ECO:0000256" key="4">
    <source>
        <dbReference type="ARBA" id="ARBA00022980"/>
    </source>
</evidence>
<feature type="region of interest" description="Disordered" evidence="10">
    <location>
        <begin position="182"/>
        <end position="201"/>
    </location>
</feature>
<keyword evidence="4 13" id="KW-0689">Ribosomal protein</keyword>
<feature type="compositionally biased region" description="Polar residues" evidence="10">
    <location>
        <begin position="182"/>
        <end position="192"/>
    </location>
</feature>
<dbReference type="GO" id="GO:0003735">
    <property type="term" value="F:structural constituent of ribosome"/>
    <property type="evidence" value="ECO:0007669"/>
    <property type="project" value="TreeGrafter"/>
</dbReference>
<dbReference type="GO" id="GO:0006412">
    <property type="term" value="P:translation"/>
    <property type="evidence" value="ECO:0007669"/>
    <property type="project" value="InterPro"/>
</dbReference>
<gene>
    <name evidence="11" type="primary">101889447</name>
    <name evidence="13" type="synonym">LOC101889447</name>
</gene>
<evidence type="ECO:0000256" key="8">
    <source>
        <dbReference type="ARBA" id="ARBA00042577"/>
    </source>
</evidence>
<accession>A0A1I8M245</accession>
<evidence type="ECO:0000256" key="1">
    <source>
        <dbReference type="ARBA" id="ARBA00004173"/>
    </source>
</evidence>
<reference evidence="11" key="1">
    <citation type="submission" date="2020-05" db="UniProtKB">
        <authorList>
            <consortium name="EnsemblMetazoa"/>
        </authorList>
    </citation>
    <scope>IDENTIFICATION</scope>
    <source>
        <strain evidence="11">Aabys</strain>
    </source>
</reference>
<dbReference type="Proteomes" id="UP001652621">
    <property type="component" value="Unplaced"/>
</dbReference>
<organism evidence="11">
    <name type="scientific">Musca domestica</name>
    <name type="common">House fly</name>
    <dbReference type="NCBI Taxonomy" id="7370"/>
    <lineage>
        <taxon>Eukaryota</taxon>
        <taxon>Metazoa</taxon>
        <taxon>Ecdysozoa</taxon>
        <taxon>Arthropoda</taxon>
        <taxon>Hexapoda</taxon>
        <taxon>Insecta</taxon>
        <taxon>Pterygota</taxon>
        <taxon>Neoptera</taxon>
        <taxon>Endopterygota</taxon>
        <taxon>Diptera</taxon>
        <taxon>Brachycera</taxon>
        <taxon>Muscomorpha</taxon>
        <taxon>Muscoidea</taxon>
        <taxon>Muscidae</taxon>
        <taxon>Musca</taxon>
    </lineage>
</organism>
<comment type="similarity">
    <text evidence="2">Belongs to the bacterial ribosomal protein bL32 family.</text>
</comment>
<evidence type="ECO:0000313" key="13">
    <source>
        <dbReference type="RefSeq" id="XP_005191657.1"/>
    </source>
</evidence>
<comment type="subcellular location">
    <subcellularLocation>
        <location evidence="1">Mitochondrion</location>
    </subcellularLocation>
</comment>
<evidence type="ECO:0000256" key="5">
    <source>
        <dbReference type="ARBA" id="ARBA00023128"/>
    </source>
</evidence>
<dbReference type="VEuPathDB" id="VectorBase:MDOA000480"/>
<evidence type="ECO:0000313" key="12">
    <source>
        <dbReference type="Proteomes" id="UP001652621"/>
    </source>
</evidence>
<dbReference type="InterPro" id="IPR011332">
    <property type="entry name" value="Ribosomal_zn-bd"/>
</dbReference>
<protein>
    <recommendedName>
        <fullName evidence="7">Large ribosomal subunit protein bL32m</fullName>
    </recommendedName>
    <alternativeName>
        <fullName evidence="8">39S ribosomal protein L32, mitochondrial</fullName>
    </alternativeName>
</protein>
<name>A0A1I8M245_MUSDO</name>
<evidence type="ECO:0000256" key="2">
    <source>
        <dbReference type="ARBA" id="ARBA00008560"/>
    </source>
</evidence>
<keyword evidence="12" id="KW-1185">Reference proteome</keyword>
<evidence type="ECO:0000256" key="10">
    <source>
        <dbReference type="SAM" id="MobiDB-lite"/>
    </source>
</evidence>
<sequence length="201" mass="23256">MSRNLVLYFSNFLQRLESLLPAIFPQGSLPPAFAVAGLPSTYDKITRNQTPSRSLKDIIGDGILWAVPKHRRTVEKRLNRKFGYPEYNWKLLRVKTHLRSCNQCGHDYEAGHLCPHCYNKVRDETQQMQEKIQEQLGLNPIEQDVVVLYEGERGEQPSEMLNGKRIVEMPKPRPIWFTKNLLQKTTQQPSNSKEVKPNDLA</sequence>
<keyword evidence="5" id="KW-0496">Mitochondrion</keyword>
<reference evidence="13" key="2">
    <citation type="submission" date="2025-04" db="UniProtKB">
        <authorList>
            <consortium name="RefSeq"/>
        </authorList>
    </citation>
    <scope>IDENTIFICATION</scope>
    <source>
        <strain evidence="13">Aabys</strain>
    </source>
</reference>
<evidence type="ECO:0000256" key="3">
    <source>
        <dbReference type="ARBA" id="ARBA00022946"/>
    </source>
</evidence>
<dbReference type="OrthoDB" id="2014905at2759"/>
<proteinExistence type="inferred from homology"/>
<evidence type="ECO:0000313" key="11">
    <source>
        <dbReference type="EnsemblMetazoa" id="MDOA000480-PA"/>
    </source>
</evidence>
<dbReference type="VEuPathDB" id="VectorBase:MDOMA2_010488"/>
<dbReference type="SUPFAM" id="SSF57829">
    <property type="entry name" value="Zn-binding ribosomal proteins"/>
    <property type="match status" value="1"/>
</dbReference>
<evidence type="ECO:0000256" key="9">
    <source>
        <dbReference type="ARBA" id="ARBA00045766"/>
    </source>
</evidence>
<dbReference type="KEGG" id="mde:101889447"/>
<dbReference type="PANTHER" id="PTHR21026:SF2">
    <property type="entry name" value="LARGE RIBOSOMAL SUBUNIT PROTEIN BL32M"/>
    <property type="match status" value="1"/>
</dbReference>
<dbReference type="GO" id="GO:0005762">
    <property type="term" value="C:mitochondrial large ribosomal subunit"/>
    <property type="evidence" value="ECO:0007669"/>
    <property type="project" value="TreeGrafter"/>
</dbReference>